<name>A0ABS9MGC3_9FIRM</name>
<dbReference type="SMART" id="SM00563">
    <property type="entry name" value="PlsC"/>
    <property type="match status" value="1"/>
</dbReference>
<comment type="catalytic activity">
    <reaction evidence="4">
        <text>a 1-acyl-sn-glycero-3-phosphate + an acyl-CoA = a 1,2-diacyl-sn-glycero-3-phosphate + CoA</text>
        <dbReference type="Rhea" id="RHEA:19709"/>
        <dbReference type="ChEBI" id="CHEBI:57287"/>
        <dbReference type="ChEBI" id="CHEBI:57970"/>
        <dbReference type="ChEBI" id="CHEBI:58342"/>
        <dbReference type="ChEBI" id="CHEBI:58608"/>
        <dbReference type="EC" id="2.3.1.51"/>
    </reaction>
</comment>
<evidence type="ECO:0000259" key="5">
    <source>
        <dbReference type="SMART" id="SM00563"/>
    </source>
</evidence>
<dbReference type="PANTHER" id="PTHR10434">
    <property type="entry name" value="1-ACYL-SN-GLYCEROL-3-PHOSPHATE ACYLTRANSFERASE"/>
    <property type="match status" value="1"/>
</dbReference>
<organism evidence="6 7">
    <name type="scientific">Anaeromassilibacillus senegalensis</name>
    <dbReference type="NCBI Taxonomy" id="1673717"/>
    <lineage>
        <taxon>Bacteria</taxon>
        <taxon>Bacillati</taxon>
        <taxon>Bacillota</taxon>
        <taxon>Clostridia</taxon>
        <taxon>Eubacteriales</taxon>
        <taxon>Acutalibacteraceae</taxon>
        <taxon>Anaeromassilibacillus</taxon>
    </lineage>
</organism>
<keyword evidence="4" id="KW-0443">Lipid metabolism</keyword>
<dbReference type="PANTHER" id="PTHR10434:SF11">
    <property type="entry name" value="1-ACYL-SN-GLYCEROL-3-PHOSPHATE ACYLTRANSFERASE"/>
    <property type="match status" value="1"/>
</dbReference>
<comment type="domain">
    <text evidence="4">The HXXXXD motif is essential for acyltransferase activity and may constitute the binding site for the phosphate moiety of the glycerol-3-phosphate.</text>
</comment>
<dbReference type="CDD" id="cd07989">
    <property type="entry name" value="LPLAT_AGPAT-like"/>
    <property type="match status" value="1"/>
</dbReference>
<keyword evidence="2 4" id="KW-0808">Transferase</keyword>
<dbReference type="SUPFAM" id="SSF69593">
    <property type="entry name" value="Glycerol-3-phosphate (1)-acyltransferase"/>
    <property type="match status" value="1"/>
</dbReference>
<evidence type="ECO:0000256" key="4">
    <source>
        <dbReference type="RuleBase" id="RU361267"/>
    </source>
</evidence>
<dbReference type="RefSeq" id="WP_191405984.1">
    <property type="nucleotide sequence ID" value="NZ_JAKNHQ010000002.1"/>
</dbReference>
<protein>
    <recommendedName>
        <fullName evidence="4">1-acyl-sn-glycerol-3-phosphate acyltransferase</fullName>
        <ecNumber evidence="4">2.3.1.51</ecNumber>
    </recommendedName>
</protein>
<evidence type="ECO:0000256" key="3">
    <source>
        <dbReference type="ARBA" id="ARBA00023315"/>
    </source>
</evidence>
<accession>A0ABS9MGC3</accession>
<reference evidence="6 7" key="1">
    <citation type="submission" date="2022-01" db="EMBL/GenBank/DDBJ databases">
        <title>Collection of gut derived symbiotic bacterial strains cultured from healthy donors.</title>
        <authorList>
            <person name="Lin H."/>
            <person name="Kohout C."/>
            <person name="Waligurski E."/>
            <person name="Pamer E.G."/>
        </authorList>
    </citation>
    <scope>NUCLEOTIDE SEQUENCE [LARGE SCALE GENOMIC DNA]</scope>
    <source>
        <strain evidence="6 7">DFI.7.58</strain>
    </source>
</reference>
<proteinExistence type="inferred from homology"/>
<feature type="domain" description="Phospholipid/glycerol acyltransferase" evidence="5">
    <location>
        <begin position="38"/>
        <end position="150"/>
    </location>
</feature>
<comment type="caution">
    <text evidence="6">The sequence shown here is derived from an EMBL/GenBank/DDBJ whole genome shotgun (WGS) entry which is preliminary data.</text>
</comment>
<dbReference type="InterPro" id="IPR002123">
    <property type="entry name" value="Plipid/glycerol_acylTrfase"/>
</dbReference>
<evidence type="ECO:0000313" key="6">
    <source>
        <dbReference type="EMBL" id="MCG4609651.1"/>
    </source>
</evidence>
<keyword evidence="7" id="KW-1185">Reference proteome</keyword>
<keyword evidence="4" id="KW-1208">Phospholipid metabolism</keyword>
<dbReference type="EC" id="2.3.1.51" evidence="4"/>
<keyword evidence="4" id="KW-0594">Phospholipid biosynthesis</keyword>
<dbReference type="Proteomes" id="UP001298681">
    <property type="component" value="Unassembled WGS sequence"/>
</dbReference>
<dbReference type="GO" id="GO:0016746">
    <property type="term" value="F:acyltransferase activity"/>
    <property type="evidence" value="ECO:0007669"/>
    <property type="project" value="UniProtKB-KW"/>
</dbReference>
<dbReference type="EMBL" id="JAKNHQ010000002">
    <property type="protein sequence ID" value="MCG4609651.1"/>
    <property type="molecule type" value="Genomic_DNA"/>
</dbReference>
<evidence type="ECO:0000256" key="2">
    <source>
        <dbReference type="ARBA" id="ARBA00022679"/>
    </source>
</evidence>
<keyword evidence="4" id="KW-0444">Lipid biosynthesis</keyword>
<dbReference type="InterPro" id="IPR004552">
    <property type="entry name" value="AGP_acyltrans"/>
</dbReference>
<comment type="similarity">
    <text evidence="1 4">Belongs to the 1-acyl-sn-glycerol-3-phosphate acyltransferase family.</text>
</comment>
<evidence type="ECO:0000256" key="1">
    <source>
        <dbReference type="ARBA" id="ARBA00008655"/>
    </source>
</evidence>
<dbReference type="NCBIfam" id="TIGR00530">
    <property type="entry name" value="AGP_acyltrn"/>
    <property type="match status" value="1"/>
</dbReference>
<gene>
    <name evidence="6" type="ORF">L0P57_01650</name>
</gene>
<evidence type="ECO:0000313" key="7">
    <source>
        <dbReference type="Proteomes" id="UP001298681"/>
    </source>
</evidence>
<dbReference type="Pfam" id="PF01553">
    <property type="entry name" value="Acyltransferase"/>
    <property type="match status" value="1"/>
</dbReference>
<sequence>MKRTPLYVFARAIAAKVTFPFVPYTVKNKEWFPKEGRVVVCCNHLSNSDPVRLSCSQRRQIFYMAKAELFQFKPFGFILKKLGAFPVQRGKGDVEAIDAAAELLHEECAIGVFIEGTRSKDGELGKPKAGAVMLAYQNQAPILPVCITPVGSKKPRLFHRTIISIGELIPCEQLGIQEGTGVEFRNASRLVMDKIRELRERDLREMQK</sequence>
<keyword evidence="3 4" id="KW-0012">Acyltransferase</keyword>